<dbReference type="InterPro" id="IPR032009">
    <property type="entry name" value="SCAB_CC"/>
</dbReference>
<evidence type="ECO:0000313" key="5">
    <source>
        <dbReference type="Proteomes" id="UP001372338"/>
    </source>
</evidence>
<feature type="compositionally biased region" description="Acidic residues" evidence="2">
    <location>
        <begin position="148"/>
        <end position="157"/>
    </location>
</feature>
<keyword evidence="5" id="KW-1185">Reference proteome</keyword>
<dbReference type="InterPro" id="IPR039640">
    <property type="entry name" value="SCAB"/>
</dbReference>
<evidence type="ECO:0000259" key="3">
    <source>
        <dbReference type="Pfam" id="PF16712"/>
    </source>
</evidence>
<dbReference type="Pfam" id="PF16712">
    <property type="entry name" value="SCAB_CC"/>
    <property type="match status" value="1"/>
</dbReference>
<dbReference type="PANTHER" id="PTHR31172:SF3">
    <property type="entry name" value="STOMATAL CLOSURE-RELATED ACTIN-BINDING PROTEIN 1"/>
    <property type="match status" value="1"/>
</dbReference>
<comment type="caution">
    <text evidence="4">The sequence shown here is derived from an EMBL/GenBank/DDBJ whole genome shotgun (WGS) entry which is preliminary data.</text>
</comment>
<gene>
    <name evidence="4" type="ORF">RIF29_25119</name>
</gene>
<evidence type="ECO:0000256" key="1">
    <source>
        <dbReference type="SAM" id="Coils"/>
    </source>
</evidence>
<reference evidence="4 5" key="1">
    <citation type="submission" date="2024-01" db="EMBL/GenBank/DDBJ databases">
        <title>The genomes of 5 underutilized Papilionoideae crops provide insights into root nodulation and disease resistanc.</title>
        <authorList>
            <person name="Yuan L."/>
        </authorList>
    </citation>
    <scope>NUCLEOTIDE SEQUENCE [LARGE SCALE GENOMIC DNA]</scope>
    <source>
        <strain evidence="4">ZHUSHIDOU_FW_LH</strain>
        <tissue evidence="4">Leaf</tissue>
    </source>
</reference>
<dbReference type="EMBL" id="JAYWIO010000005">
    <property type="protein sequence ID" value="KAK7259511.1"/>
    <property type="molecule type" value="Genomic_DNA"/>
</dbReference>
<keyword evidence="1" id="KW-0175">Coiled coil</keyword>
<evidence type="ECO:0000256" key="2">
    <source>
        <dbReference type="SAM" id="MobiDB-lite"/>
    </source>
</evidence>
<dbReference type="AlphaFoldDB" id="A0AAN9I3W5"/>
<feature type="domain" description="Stomatal closure-related actin-binding protein coiled-coil" evidence="3">
    <location>
        <begin position="79"/>
        <end position="117"/>
    </location>
</feature>
<sequence>MEEAHEGLRIPECGLASKLAAMAASVAGGPSSSPIFVARFFSDDNLSKVTAERTKERGDATRLAVADEGDGGLAVPAGASADAKKLVDEERAFARSEIDSARAAVQRVKEALQKHEGSRFAFGEGCVCVFSLLLCSRLEAEEVIEKISEEEEVEEEPEHNRKGTAGIIEIENPNLEKARNVKAKDVDVS</sequence>
<dbReference type="GO" id="GO:0010119">
    <property type="term" value="P:regulation of stomatal movement"/>
    <property type="evidence" value="ECO:0007669"/>
    <property type="project" value="InterPro"/>
</dbReference>
<organism evidence="4 5">
    <name type="scientific">Crotalaria pallida</name>
    <name type="common">Smooth rattlebox</name>
    <name type="synonym">Crotalaria striata</name>
    <dbReference type="NCBI Taxonomy" id="3830"/>
    <lineage>
        <taxon>Eukaryota</taxon>
        <taxon>Viridiplantae</taxon>
        <taxon>Streptophyta</taxon>
        <taxon>Embryophyta</taxon>
        <taxon>Tracheophyta</taxon>
        <taxon>Spermatophyta</taxon>
        <taxon>Magnoliopsida</taxon>
        <taxon>eudicotyledons</taxon>
        <taxon>Gunneridae</taxon>
        <taxon>Pentapetalae</taxon>
        <taxon>rosids</taxon>
        <taxon>fabids</taxon>
        <taxon>Fabales</taxon>
        <taxon>Fabaceae</taxon>
        <taxon>Papilionoideae</taxon>
        <taxon>50 kb inversion clade</taxon>
        <taxon>genistoids sensu lato</taxon>
        <taxon>core genistoids</taxon>
        <taxon>Crotalarieae</taxon>
        <taxon>Crotalaria</taxon>
    </lineage>
</organism>
<accession>A0AAN9I3W5</accession>
<feature type="region of interest" description="Disordered" evidence="2">
    <location>
        <begin position="148"/>
        <end position="169"/>
    </location>
</feature>
<proteinExistence type="predicted"/>
<dbReference type="Proteomes" id="UP001372338">
    <property type="component" value="Unassembled WGS sequence"/>
</dbReference>
<dbReference type="GO" id="GO:0007015">
    <property type="term" value="P:actin filament organization"/>
    <property type="evidence" value="ECO:0007669"/>
    <property type="project" value="InterPro"/>
</dbReference>
<evidence type="ECO:0000313" key="4">
    <source>
        <dbReference type="EMBL" id="KAK7259511.1"/>
    </source>
</evidence>
<feature type="coiled-coil region" evidence="1">
    <location>
        <begin position="91"/>
        <end position="118"/>
    </location>
</feature>
<protein>
    <recommendedName>
        <fullName evidence="3">Stomatal closure-related actin-binding protein coiled-coil domain-containing protein</fullName>
    </recommendedName>
</protein>
<name>A0AAN9I3W5_CROPI</name>
<dbReference type="PANTHER" id="PTHR31172">
    <property type="entry name" value="STOMATAL CLOSURE-RELATED ACTIN-BINDING PROTEIN 1"/>
    <property type="match status" value="1"/>
</dbReference>
<dbReference type="GO" id="GO:0003779">
    <property type="term" value="F:actin binding"/>
    <property type="evidence" value="ECO:0007669"/>
    <property type="project" value="InterPro"/>
</dbReference>